<protein>
    <recommendedName>
        <fullName evidence="6">NADP-dependent 3-hydroxy acid dehydrogenase YdfG</fullName>
        <ecNumber evidence="4">1.1.1.298</ecNumber>
        <ecNumber evidence="5">1.1.1.381</ecNumber>
    </recommendedName>
    <alternativeName>
        <fullName evidence="8">L-allo-threonine dehydrogenase</fullName>
    </alternativeName>
    <alternativeName>
        <fullName evidence="7">Malonic semialdehyde reductase</fullName>
    </alternativeName>
</protein>
<dbReference type="EC" id="1.1.1.298" evidence="4"/>
<evidence type="ECO:0000256" key="7">
    <source>
        <dbReference type="ARBA" id="ARBA00044271"/>
    </source>
</evidence>
<reference evidence="11 12" key="1">
    <citation type="submission" date="2009-08" db="EMBL/GenBank/DDBJ databases">
        <authorList>
            <person name="Weinstock G."/>
            <person name="Sodergren E."/>
            <person name="Clifton S."/>
            <person name="Fulton L."/>
            <person name="Fulton B."/>
            <person name="Courtney L."/>
            <person name="Fronick C."/>
            <person name="Harrison M."/>
            <person name="Strong C."/>
            <person name="Farmer C."/>
            <person name="Delahaunty K."/>
            <person name="Markovic C."/>
            <person name="Hall O."/>
            <person name="Minx P."/>
            <person name="Tomlinson C."/>
            <person name="Mitreva M."/>
            <person name="Nelson J."/>
            <person name="Hou S."/>
            <person name="Wollam A."/>
            <person name="Pepin K.H."/>
            <person name="Johnson M."/>
            <person name="Bhonagiri V."/>
            <person name="Nash W.E."/>
            <person name="Warren W."/>
            <person name="Chinwalla A."/>
            <person name="Mardis E.R."/>
            <person name="Wilson R.K."/>
        </authorList>
    </citation>
    <scope>NUCLEOTIDE SEQUENCE [LARGE SCALE GENOMIC DNA]</scope>
    <source>
        <strain evidence="11 12">L1-82</strain>
    </source>
</reference>
<evidence type="ECO:0000256" key="4">
    <source>
        <dbReference type="ARBA" id="ARBA00044050"/>
    </source>
</evidence>
<dbReference type="InterPro" id="IPR002347">
    <property type="entry name" value="SDR_fam"/>
</dbReference>
<evidence type="ECO:0000256" key="10">
    <source>
        <dbReference type="ARBA" id="ARBA00047274"/>
    </source>
</evidence>
<dbReference type="PANTHER" id="PTHR43086:SF3">
    <property type="entry name" value="NADP-DEPENDENT 3-HYDROXY ACID DEHYDROGENASE YDFG"/>
    <property type="match status" value="1"/>
</dbReference>
<comment type="similarity">
    <text evidence="1">Belongs to the short-chain dehydrogenases/reductases (SDR) family.</text>
</comment>
<dbReference type="EC" id="1.1.1.381" evidence="5"/>
<comment type="function">
    <text evidence="9">NADP-dependent dehydrogenase with broad substrate specificity acting on 3-hydroxy acids. Catalyzes the NADP-dependent oxidation of L-allo-threonine to L-2-amino-3-keto-butyrate, which is spontaneously decarboxylated into aminoacetone. Also acts on D-threonine, L-serine, D-serine, D-3-hydroxyisobutyrate, L-3-hydroxyisobutyrate, D-glycerate and L-glycerate. Able to catalyze the reduction of the malonic semialdehyde to 3-hydroxypropionic acid. YdfG is apparently supplementing RutE, the presumed malonic semialdehyde reductase involved in pyrimidine degradation since both are able to detoxify malonic semialdehyde.</text>
</comment>
<evidence type="ECO:0000256" key="9">
    <source>
        <dbReference type="ARBA" id="ARBA00045650"/>
    </source>
</evidence>
<evidence type="ECO:0000256" key="6">
    <source>
        <dbReference type="ARBA" id="ARBA00044065"/>
    </source>
</evidence>
<dbReference type="GO" id="GO:0035527">
    <property type="term" value="F:3-hydroxypropionate dehydrogenase (NADP+) activity"/>
    <property type="evidence" value="ECO:0007669"/>
    <property type="project" value="UniProtKB-EC"/>
</dbReference>
<evidence type="ECO:0000256" key="3">
    <source>
        <dbReference type="ARBA" id="ARBA00043812"/>
    </source>
</evidence>
<dbReference type="CDD" id="cd05233">
    <property type="entry name" value="SDR_c"/>
    <property type="match status" value="1"/>
</dbReference>
<gene>
    <name evidence="11" type="ORF">ROSINTL182_08703</name>
</gene>
<dbReference type="RefSeq" id="WP_006858813.1">
    <property type="nucleotide sequence ID" value="NZ_LR027880.1"/>
</dbReference>
<evidence type="ECO:0000256" key="1">
    <source>
        <dbReference type="ARBA" id="ARBA00006484"/>
    </source>
</evidence>
<dbReference type="InterPro" id="IPR036291">
    <property type="entry name" value="NAD(P)-bd_dom_sf"/>
</dbReference>
<dbReference type="GeneID" id="61433600"/>
<sequence length="269" mass="30144">MLNDQDIRKGIVPMKIAIVTGASSGLGSEFVRQIRKQEKLDEIWVVARRKDRLTALEKELQTHLRIITGDLTKAETLHEIEAMLWKEKPDVRILINAAGYGKIGSWRDIKRVDVDGMIDLNCKAAVAMTQISLPFMKRGARILQICSTAAFQPFQYLSVYAATKAFLYRYSRALRVELYGTGIRVTAVCPYWIKDTEFIGRAKKSSDSSYIHSFPLASRQKNVARHALLDAKLGLAVSTPGIVCTLHRAAAKIVPADLMMGAWALIRRI</sequence>
<dbReference type="Proteomes" id="UP000004828">
    <property type="component" value="Unassembled WGS sequence"/>
</dbReference>
<dbReference type="AlphaFoldDB" id="C7GFJ6"/>
<organism evidence="11 12">
    <name type="scientific">Roseburia intestinalis L1-82</name>
    <dbReference type="NCBI Taxonomy" id="536231"/>
    <lineage>
        <taxon>Bacteria</taxon>
        <taxon>Bacillati</taxon>
        <taxon>Bacillota</taxon>
        <taxon>Clostridia</taxon>
        <taxon>Lachnospirales</taxon>
        <taxon>Lachnospiraceae</taxon>
        <taxon>Roseburia</taxon>
    </lineage>
</organism>
<name>C7GFJ6_9FIRM</name>
<dbReference type="EMBL" id="ABYJ02000209">
    <property type="protein sequence ID" value="EEU99408.1"/>
    <property type="molecule type" value="Genomic_DNA"/>
</dbReference>
<dbReference type="HOGENOM" id="CLU_010194_2_1_9"/>
<dbReference type="PANTHER" id="PTHR43086">
    <property type="entry name" value="VERY-LONG-CHAIN 3-OXOOACYL-COA REDUCTASE"/>
    <property type="match status" value="1"/>
</dbReference>
<keyword evidence="2" id="KW-0560">Oxidoreductase</keyword>
<evidence type="ECO:0000313" key="11">
    <source>
        <dbReference type="EMBL" id="EEU99408.1"/>
    </source>
</evidence>
<evidence type="ECO:0000256" key="8">
    <source>
        <dbReference type="ARBA" id="ARBA00044349"/>
    </source>
</evidence>
<dbReference type="SUPFAM" id="SSF51735">
    <property type="entry name" value="NAD(P)-binding Rossmann-fold domains"/>
    <property type="match status" value="1"/>
</dbReference>
<comment type="catalytic activity">
    <reaction evidence="3">
        <text>L-allo-threonine + NADP(+) = aminoacetone + CO2 + NADPH</text>
        <dbReference type="Rhea" id="RHEA:43524"/>
        <dbReference type="ChEBI" id="CHEBI:16526"/>
        <dbReference type="ChEBI" id="CHEBI:57783"/>
        <dbReference type="ChEBI" id="CHEBI:58320"/>
        <dbReference type="ChEBI" id="CHEBI:58349"/>
        <dbReference type="ChEBI" id="CHEBI:58585"/>
        <dbReference type="EC" id="1.1.1.381"/>
    </reaction>
</comment>
<dbReference type="Pfam" id="PF00106">
    <property type="entry name" value="adh_short"/>
    <property type="match status" value="1"/>
</dbReference>
<comment type="caution">
    <text evidence="11">The sequence shown here is derived from an EMBL/GenBank/DDBJ whole genome shotgun (WGS) entry which is preliminary data.</text>
</comment>
<accession>C7GFJ6</accession>
<dbReference type="PROSITE" id="PS00061">
    <property type="entry name" value="ADH_SHORT"/>
    <property type="match status" value="1"/>
</dbReference>
<proteinExistence type="inferred from homology"/>
<dbReference type="Gene3D" id="3.40.50.720">
    <property type="entry name" value="NAD(P)-binding Rossmann-like Domain"/>
    <property type="match status" value="1"/>
</dbReference>
<evidence type="ECO:0000313" key="12">
    <source>
        <dbReference type="Proteomes" id="UP000004828"/>
    </source>
</evidence>
<dbReference type="PRINTS" id="PR00081">
    <property type="entry name" value="GDHRDH"/>
</dbReference>
<evidence type="ECO:0000256" key="2">
    <source>
        <dbReference type="ARBA" id="ARBA00023002"/>
    </source>
</evidence>
<evidence type="ECO:0000256" key="5">
    <source>
        <dbReference type="ARBA" id="ARBA00044059"/>
    </source>
</evidence>
<dbReference type="InterPro" id="IPR020904">
    <property type="entry name" value="Sc_DH/Rdtase_CS"/>
</dbReference>
<comment type="catalytic activity">
    <reaction evidence="10">
        <text>3-hydroxypropanoate + NADP(+) = 3-oxopropanoate + NADPH + H(+)</text>
        <dbReference type="Rhea" id="RHEA:26438"/>
        <dbReference type="ChEBI" id="CHEBI:15378"/>
        <dbReference type="ChEBI" id="CHEBI:16510"/>
        <dbReference type="ChEBI" id="CHEBI:33190"/>
        <dbReference type="ChEBI" id="CHEBI:57783"/>
        <dbReference type="ChEBI" id="CHEBI:58349"/>
        <dbReference type="EC" id="1.1.1.298"/>
    </reaction>
</comment>